<dbReference type="Gene3D" id="1.10.10.60">
    <property type="entry name" value="Homeodomain-like"/>
    <property type="match status" value="1"/>
</dbReference>
<evidence type="ECO:0000256" key="3">
    <source>
        <dbReference type="ARBA" id="ARBA00023163"/>
    </source>
</evidence>
<evidence type="ECO:0000313" key="6">
    <source>
        <dbReference type="Proteomes" id="UP000542674"/>
    </source>
</evidence>
<dbReference type="GO" id="GO:0003700">
    <property type="term" value="F:DNA-binding transcription factor activity"/>
    <property type="evidence" value="ECO:0007669"/>
    <property type="project" value="InterPro"/>
</dbReference>
<keyword evidence="1" id="KW-0805">Transcription regulation</keyword>
<dbReference type="RefSeq" id="WP_184668974.1">
    <property type="nucleotide sequence ID" value="NZ_BAABAI010000001.1"/>
</dbReference>
<dbReference type="InterPro" id="IPR050204">
    <property type="entry name" value="AraC_XylS_family_regulators"/>
</dbReference>
<dbReference type="Pfam" id="PF14525">
    <property type="entry name" value="AraC_binding_2"/>
    <property type="match status" value="1"/>
</dbReference>
<keyword evidence="3" id="KW-0804">Transcription</keyword>
<dbReference type="SMART" id="SM00342">
    <property type="entry name" value="HTH_ARAC"/>
    <property type="match status" value="1"/>
</dbReference>
<dbReference type="InterPro" id="IPR009057">
    <property type="entry name" value="Homeodomain-like_sf"/>
</dbReference>
<comment type="caution">
    <text evidence="5">The sequence shown here is derived from an EMBL/GenBank/DDBJ whole genome shotgun (WGS) entry which is preliminary data.</text>
</comment>
<dbReference type="PROSITE" id="PS01124">
    <property type="entry name" value="HTH_ARAC_FAMILY_2"/>
    <property type="match status" value="1"/>
</dbReference>
<gene>
    <name evidence="5" type="ORF">F4559_002801</name>
</gene>
<dbReference type="EMBL" id="JACHJS010000001">
    <property type="protein sequence ID" value="MBB4965442.1"/>
    <property type="molecule type" value="Genomic_DNA"/>
</dbReference>
<dbReference type="PANTHER" id="PTHR46796:SF6">
    <property type="entry name" value="ARAC SUBFAMILY"/>
    <property type="match status" value="1"/>
</dbReference>
<evidence type="ECO:0000256" key="1">
    <source>
        <dbReference type="ARBA" id="ARBA00023015"/>
    </source>
</evidence>
<evidence type="ECO:0000259" key="4">
    <source>
        <dbReference type="PROSITE" id="PS01124"/>
    </source>
</evidence>
<dbReference type="AlphaFoldDB" id="A0A7W7T3N3"/>
<feature type="domain" description="HTH araC/xylS-type" evidence="4">
    <location>
        <begin position="213"/>
        <end position="311"/>
    </location>
</feature>
<proteinExistence type="predicted"/>
<protein>
    <submittedName>
        <fullName evidence="5">AraC-like DNA-binding protein</fullName>
    </submittedName>
</protein>
<keyword evidence="2 5" id="KW-0238">DNA-binding</keyword>
<evidence type="ECO:0000256" key="2">
    <source>
        <dbReference type="ARBA" id="ARBA00023125"/>
    </source>
</evidence>
<evidence type="ECO:0000313" key="5">
    <source>
        <dbReference type="EMBL" id="MBB4965442.1"/>
    </source>
</evidence>
<accession>A0A7W7T3N3</accession>
<dbReference type="Pfam" id="PF12833">
    <property type="entry name" value="HTH_18"/>
    <property type="match status" value="1"/>
</dbReference>
<name>A0A7W7T3N3_9PSEU</name>
<sequence length="317" mass="34525">MAYILDTAELPSRDRVEAFRTAMAQASAPCQVIHEDPDGDVRARIGLWDLGGGNIFTTHATGVRLLRTTKQARQDVMPVVALSVQQRAHARHEQFGHRRVVAPGELMAVDLSAPYDFSWSGPGGAGCVQVPLDHLALPVDLVRRAVTDLTRSPLHRLVTEHVAHLVANADDLAAGPGAAALGAANVELTRALLLSAGHSDAHTRAALADTLLTRVRAHVRRHLGDADLTPATIAAAHHISVRHLYKLCSGAGFSLEQWIIEERLARARDDLATTDDTIATTAHRWGFRNATHFARRFHARYGRNPSEWRRDPTGSSD</sequence>
<dbReference type="SUPFAM" id="SSF46689">
    <property type="entry name" value="Homeodomain-like"/>
    <property type="match status" value="1"/>
</dbReference>
<dbReference type="PANTHER" id="PTHR46796">
    <property type="entry name" value="HTH-TYPE TRANSCRIPTIONAL ACTIVATOR RHAS-RELATED"/>
    <property type="match status" value="1"/>
</dbReference>
<dbReference type="InterPro" id="IPR035418">
    <property type="entry name" value="AraC-bd_2"/>
</dbReference>
<dbReference type="Proteomes" id="UP000542674">
    <property type="component" value="Unassembled WGS sequence"/>
</dbReference>
<dbReference type="GO" id="GO:0043565">
    <property type="term" value="F:sequence-specific DNA binding"/>
    <property type="evidence" value="ECO:0007669"/>
    <property type="project" value="InterPro"/>
</dbReference>
<keyword evidence="6" id="KW-1185">Reference proteome</keyword>
<dbReference type="InterPro" id="IPR018060">
    <property type="entry name" value="HTH_AraC"/>
</dbReference>
<reference evidence="5 6" key="1">
    <citation type="submission" date="2020-08" db="EMBL/GenBank/DDBJ databases">
        <title>Sequencing the genomes of 1000 actinobacteria strains.</title>
        <authorList>
            <person name="Klenk H.-P."/>
        </authorList>
    </citation>
    <scope>NUCLEOTIDE SEQUENCE [LARGE SCALE GENOMIC DNA]</scope>
    <source>
        <strain evidence="5 6">DSM 45084</strain>
    </source>
</reference>
<organism evidence="5 6">
    <name type="scientific">Saccharothrix violaceirubra</name>
    <dbReference type="NCBI Taxonomy" id="413306"/>
    <lineage>
        <taxon>Bacteria</taxon>
        <taxon>Bacillati</taxon>
        <taxon>Actinomycetota</taxon>
        <taxon>Actinomycetes</taxon>
        <taxon>Pseudonocardiales</taxon>
        <taxon>Pseudonocardiaceae</taxon>
        <taxon>Saccharothrix</taxon>
    </lineage>
</organism>